<feature type="region of interest" description="Disordered" evidence="1">
    <location>
        <begin position="409"/>
        <end position="489"/>
    </location>
</feature>
<feature type="region of interest" description="Disordered" evidence="1">
    <location>
        <begin position="533"/>
        <end position="553"/>
    </location>
</feature>
<feature type="region of interest" description="Disordered" evidence="1">
    <location>
        <begin position="330"/>
        <end position="357"/>
    </location>
</feature>
<accession>A0AAD5PI46</accession>
<feature type="compositionally biased region" description="Polar residues" evidence="1">
    <location>
        <begin position="453"/>
        <end position="474"/>
    </location>
</feature>
<comment type="caution">
    <text evidence="2">The sequence shown here is derived from an EMBL/GenBank/DDBJ whole genome shotgun (WGS) entry which is preliminary data.</text>
</comment>
<proteinExistence type="predicted"/>
<reference evidence="2" key="1">
    <citation type="journal article" date="2022" name="IScience">
        <title>Evolution of zygomycete secretomes and the origins of terrestrial fungal ecologies.</title>
        <authorList>
            <person name="Chang Y."/>
            <person name="Wang Y."/>
            <person name="Mondo S."/>
            <person name="Ahrendt S."/>
            <person name="Andreopoulos W."/>
            <person name="Barry K."/>
            <person name="Beard J."/>
            <person name="Benny G.L."/>
            <person name="Blankenship S."/>
            <person name="Bonito G."/>
            <person name="Cuomo C."/>
            <person name="Desiro A."/>
            <person name="Gervers K.A."/>
            <person name="Hundley H."/>
            <person name="Kuo A."/>
            <person name="LaButti K."/>
            <person name="Lang B.F."/>
            <person name="Lipzen A."/>
            <person name="O'Donnell K."/>
            <person name="Pangilinan J."/>
            <person name="Reynolds N."/>
            <person name="Sandor L."/>
            <person name="Smith M.E."/>
            <person name="Tsang A."/>
            <person name="Grigoriev I.V."/>
            <person name="Stajich J.E."/>
            <person name="Spatafora J.W."/>
        </authorList>
    </citation>
    <scope>NUCLEOTIDE SEQUENCE</scope>
    <source>
        <strain evidence="2">RSA 2281</strain>
    </source>
</reference>
<organism evidence="2 3">
    <name type="scientific">Phascolomyces articulosus</name>
    <dbReference type="NCBI Taxonomy" id="60185"/>
    <lineage>
        <taxon>Eukaryota</taxon>
        <taxon>Fungi</taxon>
        <taxon>Fungi incertae sedis</taxon>
        <taxon>Mucoromycota</taxon>
        <taxon>Mucoromycotina</taxon>
        <taxon>Mucoromycetes</taxon>
        <taxon>Mucorales</taxon>
        <taxon>Lichtheimiaceae</taxon>
        <taxon>Phascolomyces</taxon>
    </lineage>
</organism>
<gene>
    <name evidence="2" type="ORF">BDA99DRAFT_532580</name>
</gene>
<feature type="compositionally biased region" description="Basic and acidic residues" evidence="1">
    <location>
        <begin position="475"/>
        <end position="489"/>
    </location>
</feature>
<evidence type="ECO:0000313" key="2">
    <source>
        <dbReference type="EMBL" id="KAI9275619.1"/>
    </source>
</evidence>
<feature type="compositionally biased region" description="Low complexity" evidence="1">
    <location>
        <begin position="332"/>
        <end position="351"/>
    </location>
</feature>
<dbReference type="AlphaFoldDB" id="A0AAD5PI46"/>
<keyword evidence="3" id="KW-1185">Reference proteome</keyword>
<reference evidence="2" key="2">
    <citation type="submission" date="2023-02" db="EMBL/GenBank/DDBJ databases">
        <authorList>
            <consortium name="DOE Joint Genome Institute"/>
            <person name="Mondo S.J."/>
            <person name="Chang Y."/>
            <person name="Wang Y."/>
            <person name="Ahrendt S."/>
            <person name="Andreopoulos W."/>
            <person name="Barry K."/>
            <person name="Beard J."/>
            <person name="Benny G.L."/>
            <person name="Blankenship S."/>
            <person name="Bonito G."/>
            <person name="Cuomo C."/>
            <person name="Desiro A."/>
            <person name="Gervers K.A."/>
            <person name="Hundley H."/>
            <person name="Kuo A."/>
            <person name="LaButti K."/>
            <person name="Lang B.F."/>
            <person name="Lipzen A."/>
            <person name="O'Donnell K."/>
            <person name="Pangilinan J."/>
            <person name="Reynolds N."/>
            <person name="Sandor L."/>
            <person name="Smith M.W."/>
            <person name="Tsang A."/>
            <person name="Grigoriev I.V."/>
            <person name="Stajich J.E."/>
            <person name="Spatafora J.W."/>
        </authorList>
    </citation>
    <scope>NUCLEOTIDE SEQUENCE</scope>
    <source>
        <strain evidence="2">RSA 2281</strain>
    </source>
</reference>
<dbReference type="EMBL" id="JAIXMP010000003">
    <property type="protein sequence ID" value="KAI9275619.1"/>
    <property type="molecule type" value="Genomic_DNA"/>
</dbReference>
<evidence type="ECO:0000256" key="1">
    <source>
        <dbReference type="SAM" id="MobiDB-lite"/>
    </source>
</evidence>
<sequence length="702" mass="80396">MTMSDQQTIDWRSDMQIYLSDIMNCQDSFKKIMITPTTVNTQRSQQAVLQNTNDSSLYNHENEDTFREQQFSDACHEIRQQQNQHKQKVNNNKDLFALIDQQHLENNWNSEDRGEGPSLLKWIKQKSYCWRVSKSTYDHFLELTKLCNEEIPWMKQSSQELDFTQSLYILESPVLPLSNTRILPQWSLQNRARILPITKVPRIDRTSLMKYQIAEISNKQRHISMNKEAFEQLIELYEGLHSPVKSIVGVSFENDSHGSTLFHKDSFRRLWSSKNSAEKHHKRDTRYSTSNIIVQSHCDSNDYHSVSSSPKNKNAEAPITVETALICDTPLSQNSTSSSTAKTKKGSNNSTEQETGSTMYVDVLPSVQRVIQQATTDRSIDRLLDEDRDNHDIKNEVFQIPFVSYSTTTPKPVSKPAAFTSTTSLREDRTSSLLVPKHSSTSPALNSMVPIKQKNSYRGQISGAQSSSFVPKSKNQADEQKQHPSTHYEEPFTTTIGYSRLFHPQHHNHSHQLEGDNSKGDDVAHVTTLNVKHQSQHIPFHTKTSSPSTISPTPLSITSLPTFKRNSEHLNNELLEPQPITTPHSINNKNKKHPINSYDDISGHHTTTIPLRKIHAIKSSISPNSWKFADTNKLTSSMFSPGTHISDFAATRRLYNQRTISQVNRPSISQRQQQQVERNRNNQPFCEINRLQDNMNEKHHFG</sequence>
<name>A0AAD5PI46_9FUNG</name>
<feature type="compositionally biased region" description="Low complexity" evidence="1">
    <location>
        <begin position="544"/>
        <end position="553"/>
    </location>
</feature>
<protein>
    <submittedName>
        <fullName evidence="2">Uncharacterized protein</fullName>
    </submittedName>
</protein>
<evidence type="ECO:0000313" key="3">
    <source>
        <dbReference type="Proteomes" id="UP001209540"/>
    </source>
</evidence>
<dbReference type="Proteomes" id="UP001209540">
    <property type="component" value="Unassembled WGS sequence"/>
</dbReference>